<evidence type="ECO:0000313" key="3">
    <source>
        <dbReference type="Proteomes" id="UP000886998"/>
    </source>
</evidence>
<dbReference type="PANTHER" id="PTHR39945:SF1">
    <property type="entry name" value="FI14129P"/>
    <property type="match status" value="1"/>
</dbReference>
<feature type="transmembrane region" description="Helical" evidence="1">
    <location>
        <begin position="43"/>
        <end position="62"/>
    </location>
</feature>
<reference evidence="2" key="1">
    <citation type="submission" date="2020-08" db="EMBL/GenBank/DDBJ databases">
        <title>Multicomponent nature underlies the extraordinary mechanical properties of spider dragline silk.</title>
        <authorList>
            <person name="Kono N."/>
            <person name="Nakamura H."/>
            <person name="Mori M."/>
            <person name="Yoshida Y."/>
            <person name="Ohtoshi R."/>
            <person name="Malay A.D."/>
            <person name="Moran D.A.P."/>
            <person name="Tomita M."/>
            <person name="Numata K."/>
            <person name="Arakawa K."/>
        </authorList>
    </citation>
    <scope>NUCLEOTIDE SEQUENCE</scope>
</reference>
<keyword evidence="1" id="KW-1133">Transmembrane helix</keyword>
<organism evidence="2 3">
    <name type="scientific">Trichonephila inaurata madagascariensis</name>
    <dbReference type="NCBI Taxonomy" id="2747483"/>
    <lineage>
        <taxon>Eukaryota</taxon>
        <taxon>Metazoa</taxon>
        <taxon>Ecdysozoa</taxon>
        <taxon>Arthropoda</taxon>
        <taxon>Chelicerata</taxon>
        <taxon>Arachnida</taxon>
        <taxon>Araneae</taxon>
        <taxon>Araneomorphae</taxon>
        <taxon>Entelegynae</taxon>
        <taxon>Araneoidea</taxon>
        <taxon>Nephilidae</taxon>
        <taxon>Trichonephila</taxon>
        <taxon>Trichonephila inaurata</taxon>
    </lineage>
</organism>
<protein>
    <submittedName>
        <fullName evidence="2">Uncharacterized protein</fullName>
    </submittedName>
</protein>
<keyword evidence="1" id="KW-0472">Membrane</keyword>
<keyword evidence="3" id="KW-1185">Reference proteome</keyword>
<name>A0A8X6KLR8_9ARAC</name>
<proteinExistence type="predicted"/>
<dbReference type="OrthoDB" id="8178576at2759"/>
<gene>
    <name evidence="2" type="primary">NCL1_41736</name>
    <name evidence="2" type="ORF">TNIN_264521</name>
</gene>
<keyword evidence="1" id="KW-0812">Transmembrane</keyword>
<dbReference type="EMBL" id="BMAV01027330">
    <property type="protein sequence ID" value="GFS58331.1"/>
    <property type="molecule type" value="Genomic_DNA"/>
</dbReference>
<evidence type="ECO:0000313" key="2">
    <source>
        <dbReference type="EMBL" id="GFS58331.1"/>
    </source>
</evidence>
<dbReference type="AlphaFoldDB" id="A0A8X6KLR8"/>
<accession>A0A8X6KLR8</accession>
<evidence type="ECO:0000256" key="1">
    <source>
        <dbReference type="SAM" id="Phobius"/>
    </source>
</evidence>
<dbReference type="PANTHER" id="PTHR39945">
    <property type="entry name" value="FI14129P"/>
    <property type="match status" value="1"/>
</dbReference>
<sequence>MYICSSSDSLRISSKLEILTSKSIHIYLFSILLTKIHTTKMRASYLIIALWTLALVLTITVYEVQSSPVQYSKWEEYVKMFKDDDGFINSKDNKCRHGGEVRNLCEKCAKVTKNEVVFPLCCQNKIGVHTWCKEFLDYRPVEPVLSS</sequence>
<comment type="caution">
    <text evidence="2">The sequence shown here is derived from an EMBL/GenBank/DDBJ whole genome shotgun (WGS) entry which is preliminary data.</text>
</comment>
<dbReference type="Proteomes" id="UP000886998">
    <property type="component" value="Unassembled WGS sequence"/>
</dbReference>